<dbReference type="EMBL" id="HBUE01228125">
    <property type="protein sequence ID" value="CAG6543204.1"/>
    <property type="molecule type" value="Transcribed_RNA"/>
</dbReference>
<proteinExistence type="predicted"/>
<protein>
    <submittedName>
        <fullName evidence="1">(northern house mosquito) hypothetical protein</fullName>
    </submittedName>
</protein>
<dbReference type="AlphaFoldDB" id="A0A8D8PB05"/>
<sequence length="158" mass="17739">MLHGANHHRRAAAGTLHQLVLEHLFRHRARMLPDGVLYAFGRVEELRDAAFHNSPQVLHPIVVQLDVLLLEERQLLLLHPPGSTIRPQEGLGVQIATSSFHNGRQLLVQIGKHRGVKRNTQPALGSKLSDFAHGFLHIIQVGTGSRRGFVQQRTMIIY</sequence>
<dbReference type="EMBL" id="HBUE01334879">
    <property type="protein sequence ID" value="CAG6595326.1"/>
    <property type="molecule type" value="Transcribed_RNA"/>
</dbReference>
<name>A0A8D8PB05_CULPI</name>
<accession>A0A8D8PB05</accession>
<reference evidence="1" key="1">
    <citation type="submission" date="2021-05" db="EMBL/GenBank/DDBJ databases">
        <authorList>
            <person name="Alioto T."/>
            <person name="Alioto T."/>
            <person name="Gomez Garrido J."/>
        </authorList>
    </citation>
    <scope>NUCLEOTIDE SEQUENCE</scope>
</reference>
<organism evidence="1">
    <name type="scientific">Culex pipiens</name>
    <name type="common">House mosquito</name>
    <dbReference type="NCBI Taxonomy" id="7175"/>
    <lineage>
        <taxon>Eukaryota</taxon>
        <taxon>Metazoa</taxon>
        <taxon>Ecdysozoa</taxon>
        <taxon>Arthropoda</taxon>
        <taxon>Hexapoda</taxon>
        <taxon>Insecta</taxon>
        <taxon>Pterygota</taxon>
        <taxon>Neoptera</taxon>
        <taxon>Endopterygota</taxon>
        <taxon>Diptera</taxon>
        <taxon>Nematocera</taxon>
        <taxon>Culicoidea</taxon>
        <taxon>Culicidae</taxon>
        <taxon>Culicinae</taxon>
        <taxon>Culicini</taxon>
        <taxon>Culex</taxon>
        <taxon>Culex</taxon>
    </lineage>
</organism>
<evidence type="ECO:0000313" key="1">
    <source>
        <dbReference type="EMBL" id="CAG6595326.1"/>
    </source>
</evidence>